<dbReference type="Proteomes" id="UP000518300">
    <property type="component" value="Unassembled WGS sequence"/>
</dbReference>
<feature type="signal peptide" evidence="2">
    <location>
        <begin position="1"/>
        <end position="24"/>
    </location>
</feature>
<dbReference type="EMBL" id="JABBJJ010000190">
    <property type="protein sequence ID" value="NMO19531.1"/>
    <property type="molecule type" value="Genomic_DNA"/>
</dbReference>
<dbReference type="AlphaFoldDB" id="A0A848LPB2"/>
<evidence type="ECO:0000313" key="3">
    <source>
        <dbReference type="EMBL" id="NMO19531.1"/>
    </source>
</evidence>
<feature type="chain" id="PRO_5033036161" description="Lipoprotein" evidence="2">
    <location>
        <begin position="25"/>
        <end position="94"/>
    </location>
</feature>
<feature type="region of interest" description="Disordered" evidence="1">
    <location>
        <begin position="73"/>
        <end position="94"/>
    </location>
</feature>
<keyword evidence="2" id="KW-0732">Signal</keyword>
<keyword evidence="4" id="KW-1185">Reference proteome</keyword>
<organism evidence="3 4">
    <name type="scientific">Pyxidicoccus fallax</name>
    <dbReference type="NCBI Taxonomy" id="394095"/>
    <lineage>
        <taxon>Bacteria</taxon>
        <taxon>Pseudomonadati</taxon>
        <taxon>Myxococcota</taxon>
        <taxon>Myxococcia</taxon>
        <taxon>Myxococcales</taxon>
        <taxon>Cystobacterineae</taxon>
        <taxon>Myxococcaceae</taxon>
        <taxon>Pyxidicoccus</taxon>
    </lineage>
</organism>
<evidence type="ECO:0008006" key="5">
    <source>
        <dbReference type="Google" id="ProtNLM"/>
    </source>
</evidence>
<gene>
    <name evidence="3" type="ORF">HG543_32345</name>
</gene>
<accession>A0A848LPB2</accession>
<reference evidence="3 4" key="1">
    <citation type="submission" date="2020-04" db="EMBL/GenBank/DDBJ databases">
        <title>Draft genome of Pyxidicoccus fallax type strain.</title>
        <authorList>
            <person name="Whitworth D.E."/>
        </authorList>
    </citation>
    <scope>NUCLEOTIDE SEQUENCE [LARGE SCALE GENOMIC DNA]</scope>
    <source>
        <strain evidence="3 4">DSM 14698</strain>
    </source>
</reference>
<proteinExistence type="predicted"/>
<dbReference type="RefSeq" id="WP_169348778.1">
    <property type="nucleotide sequence ID" value="NZ_JABBJJ010000190.1"/>
</dbReference>
<sequence length="94" mass="9915">MHKLMRSLLSATAFLSLVPTAALALPPQCDDACSYESSCDETCAMGRYITTCGDYGICGGFLAEPSDEQASLTQNEAAQVCSEEQAQPEPSAES</sequence>
<comment type="caution">
    <text evidence="3">The sequence shown here is derived from an EMBL/GenBank/DDBJ whole genome shotgun (WGS) entry which is preliminary data.</text>
</comment>
<protein>
    <recommendedName>
        <fullName evidence="5">Lipoprotein</fullName>
    </recommendedName>
</protein>
<evidence type="ECO:0000313" key="4">
    <source>
        <dbReference type="Proteomes" id="UP000518300"/>
    </source>
</evidence>
<evidence type="ECO:0000256" key="1">
    <source>
        <dbReference type="SAM" id="MobiDB-lite"/>
    </source>
</evidence>
<name>A0A848LPB2_9BACT</name>
<evidence type="ECO:0000256" key="2">
    <source>
        <dbReference type="SAM" id="SignalP"/>
    </source>
</evidence>
<feature type="compositionally biased region" description="Polar residues" evidence="1">
    <location>
        <begin position="73"/>
        <end position="85"/>
    </location>
</feature>